<feature type="repeat" description="WD" evidence="3">
    <location>
        <begin position="1121"/>
        <end position="1162"/>
    </location>
</feature>
<dbReference type="PROSITE" id="PS50294">
    <property type="entry name" value="WD_REPEATS_REGION"/>
    <property type="match status" value="14"/>
</dbReference>
<feature type="repeat" description="WD" evidence="3">
    <location>
        <begin position="1035"/>
        <end position="1076"/>
    </location>
</feature>
<feature type="repeat" description="WD" evidence="3">
    <location>
        <begin position="1425"/>
        <end position="1466"/>
    </location>
</feature>
<feature type="repeat" description="WD" evidence="3">
    <location>
        <begin position="949"/>
        <end position="990"/>
    </location>
</feature>
<evidence type="ECO:0000313" key="6">
    <source>
        <dbReference type="Proteomes" id="UP000807353"/>
    </source>
</evidence>
<keyword evidence="6" id="KW-1185">Reference proteome</keyword>
<dbReference type="EMBL" id="MU150311">
    <property type="protein sequence ID" value="KAF9459713.1"/>
    <property type="molecule type" value="Genomic_DNA"/>
</dbReference>
<feature type="repeat" description="WD" evidence="3">
    <location>
        <begin position="1382"/>
        <end position="1423"/>
    </location>
</feature>
<feature type="repeat" description="WD" evidence="3">
    <location>
        <begin position="1078"/>
        <end position="1119"/>
    </location>
</feature>
<feature type="repeat" description="WD" evidence="3">
    <location>
        <begin position="1296"/>
        <end position="1337"/>
    </location>
</feature>
<name>A0A9P6CG89_9AGAR</name>
<gene>
    <name evidence="5" type="ORF">BDZ94DRAFT_1312099</name>
</gene>
<dbReference type="PROSITE" id="PS50082">
    <property type="entry name" value="WD_REPEATS_2"/>
    <property type="match status" value="14"/>
</dbReference>
<dbReference type="Pfam" id="PF24883">
    <property type="entry name" value="NPHP3_N"/>
    <property type="match status" value="1"/>
</dbReference>
<feature type="domain" description="Nephrocystin 3-like N-terminal" evidence="4">
    <location>
        <begin position="357"/>
        <end position="521"/>
    </location>
</feature>
<dbReference type="InterPro" id="IPR015943">
    <property type="entry name" value="WD40/YVTN_repeat-like_dom_sf"/>
</dbReference>
<dbReference type="GO" id="GO:0005634">
    <property type="term" value="C:nucleus"/>
    <property type="evidence" value="ECO:0007669"/>
    <property type="project" value="TreeGrafter"/>
</dbReference>
<dbReference type="InterPro" id="IPR019775">
    <property type="entry name" value="WD40_repeat_CS"/>
</dbReference>
<sequence length="1581" mass="174904">MAMNSKNSKSDQAAIIPSQTLPPAYQTTPSSSIHITAIVVILTERIKGSLIIRLLVDGEDRGTFPFGHDYDPKNVNLPLRWEFKPYFTLQSGHILDIQLRRRHVWRRSLLIGEVKLSFQEALRLSSLFIGKEHKLRDDPKIMVEFASRPDTLQNILGSSSEKAREKRSVLDHLNHSKRFLETILGFGVALSELDPIAKAVLACVDVVYKNLDDQDNCEKVLLDLAESMAATLGYIEDVEQFARLYQLRKSIEEVRPLMEDTANFILMFTSRSSSSAFVNSWRDRDKVDELAKRYKTFKQQFDRGLAVQSGANLETLLEAITSAKDDNLLLQLKPSGLDDATPMGECMRGTRLDIIASFDSWVQNIDATNILWIQGFPGVGKSAVASTLVGRLRDSQRLGSNFVFERTKSTVTTTPALWRNVAFDLARTYPAVRKVVIQKLDEEVVQLGSPNVKMLFRNIIEEPLRASEDIPPGRLPVVVIDALDECGGLDGRQSTHRVSLLQSLKLWSRLPSRFKLVVTSRSEDDIVRVLSSISYPIDLSSGTTVADQATQDIRLFLTSRFAKIAKNYPDSLSTSWPGDEAIGNLTNRAAGLFIWAKTATEFVDAGEPKEQLRQILKGSTELGDVAALYAQILHTSFKDPSQEVIQSFKNLVGATGLARVPLRRAECISLIEIEPTMLDFIRKGLQSVMDAGDTLRFNHHSFVDFLIDPKKCPTPFLIDKAAQHKALAHASLKIMKQRLRFNICNLETSHLRNKDIFDLDDQIRQNIPDHLSYSCRFWAEHLRASRFDTELLQEVQEFLNERLLYWLEVLSLTKELNVVVSALSSIIRWCKGEEAGSVPSYAKDAIKFMSAFGPVISQSVPHIYLSALPFTPTTSLVSQRYLSRFPQTLSLQTGRVTDWPAIQYVAEGHADSVNSVAFSRNGKYLVSGSTDKTIRLWDTETGGLVIGPFKGHKAPVSSVTFSYDSRRIASGSYDFSVRIWEVDTGELAMTPLEGHTGPITSISFSRDGRQVVSGSEDKTLRIWDVDEAELAVKTLTGHKGIVTSVAFSQDQKHVVSGSTDKTIIVWNAKTGTIISGPLEGHTFWVNSVGFSPNGKRIVSGSNDHTIMIWDTITGTPLIKPFKGHLDGVTSVAYSQDGRRIVSGSYDETVRIWDAETGNHISGPFQGHTDSVMSVAFSWNGRRIASASHDKTIRVWDTAARDITDSLVAGPFTSHTDGVNSVAFSPDGQLIVSGSDDVTVRVWDVKTGHAKFGPFKGHTSWIDTVAFSHDGKHIASGSDDRTILLWNIEEEKVIGRFVGHTGGVTSVAFSPDDMRIASGSYDKTIRIWGIRTLETILEPFEGHTGWVTSISFSSDGKRIASGSYDKTIRIWNVGTGALVAGPFYGHKDGVNSVAFSPNGDRVVSGSGDETIMVWDAHSGNVVAGPFLGHTTLVISVAYSRDGRYIVSGSDDRTIRLWDAETGSLIVGPLEGHGGGVDSVAFSPDGKSIVSGSEDATIRVWSVSPHPTGSLWTPAKQLADDWRLENGWVLSSDMTPLFWVPPWNRAGLWWPRNTSVVAEISTKLDFNKFTFGSSWQHCRGDLT</sequence>
<evidence type="ECO:0000256" key="1">
    <source>
        <dbReference type="ARBA" id="ARBA00022574"/>
    </source>
</evidence>
<evidence type="ECO:0000256" key="2">
    <source>
        <dbReference type="ARBA" id="ARBA00022737"/>
    </source>
</evidence>
<dbReference type="CDD" id="cd00200">
    <property type="entry name" value="WD40"/>
    <property type="match status" value="3"/>
</dbReference>
<dbReference type="InterPro" id="IPR056884">
    <property type="entry name" value="NPHP3-like_N"/>
</dbReference>
<feature type="repeat" description="WD" evidence="3">
    <location>
        <begin position="992"/>
        <end position="1033"/>
    </location>
</feature>
<dbReference type="GO" id="GO:1990234">
    <property type="term" value="C:transferase complex"/>
    <property type="evidence" value="ECO:0007669"/>
    <property type="project" value="UniProtKB-ARBA"/>
</dbReference>
<dbReference type="PANTHER" id="PTHR22847:SF637">
    <property type="entry name" value="WD REPEAT DOMAIN 5B"/>
    <property type="match status" value="1"/>
</dbReference>
<feature type="repeat" description="WD" evidence="3">
    <location>
        <begin position="1339"/>
        <end position="1380"/>
    </location>
</feature>
<dbReference type="PRINTS" id="PR00320">
    <property type="entry name" value="GPROTEINBRPT"/>
</dbReference>
<dbReference type="PANTHER" id="PTHR22847">
    <property type="entry name" value="WD40 REPEAT PROTEIN"/>
    <property type="match status" value="1"/>
</dbReference>
<keyword evidence="2" id="KW-0677">Repeat</keyword>
<organism evidence="5 6">
    <name type="scientific">Collybia nuda</name>
    <dbReference type="NCBI Taxonomy" id="64659"/>
    <lineage>
        <taxon>Eukaryota</taxon>
        <taxon>Fungi</taxon>
        <taxon>Dikarya</taxon>
        <taxon>Basidiomycota</taxon>
        <taxon>Agaricomycotina</taxon>
        <taxon>Agaricomycetes</taxon>
        <taxon>Agaricomycetidae</taxon>
        <taxon>Agaricales</taxon>
        <taxon>Tricholomatineae</taxon>
        <taxon>Clitocybaceae</taxon>
        <taxon>Collybia</taxon>
    </lineage>
</organism>
<dbReference type="PROSITE" id="PS00678">
    <property type="entry name" value="WD_REPEATS_1"/>
    <property type="match status" value="10"/>
</dbReference>
<evidence type="ECO:0000259" key="4">
    <source>
        <dbReference type="Pfam" id="PF24883"/>
    </source>
</evidence>
<reference evidence="5" key="1">
    <citation type="submission" date="2020-11" db="EMBL/GenBank/DDBJ databases">
        <authorList>
            <consortium name="DOE Joint Genome Institute"/>
            <person name="Ahrendt S."/>
            <person name="Riley R."/>
            <person name="Andreopoulos W."/>
            <person name="Labutti K."/>
            <person name="Pangilinan J."/>
            <person name="Ruiz-Duenas F.J."/>
            <person name="Barrasa J.M."/>
            <person name="Sanchez-Garcia M."/>
            <person name="Camarero S."/>
            <person name="Miyauchi S."/>
            <person name="Serrano A."/>
            <person name="Linde D."/>
            <person name="Babiker R."/>
            <person name="Drula E."/>
            <person name="Ayuso-Fernandez I."/>
            <person name="Pacheco R."/>
            <person name="Padilla G."/>
            <person name="Ferreira P."/>
            <person name="Barriuso J."/>
            <person name="Kellner H."/>
            <person name="Castanera R."/>
            <person name="Alfaro M."/>
            <person name="Ramirez L."/>
            <person name="Pisabarro A.G."/>
            <person name="Kuo A."/>
            <person name="Tritt A."/>
            <person name="Lipzen A."/>
            <person name="He G."/>
            <person name="Yan M."/>
            <person name="Ng V."/>
            <person name="Cullen D."/>
            <person name="Martin F."/>
            <person name="Rosso M.-N."/>
            <person name="Henrissat B."/>
            <person name="Hibbett D."/>
            <person name="Martinez A.T."/>
            <person name="Grigoriev I.V."/>
        </authorList>
    </citation>
    <scope>NUCLEOTIDE SEQUENCE</scope>
    <source>
        <strain evidence="5">CBS 247.69</strain>
    </source>
</reference>
<evidence type="ECO:0000256" key="3">
    <source>
        <dbReference type="PROSITE-ProRule" id="PRU00221"/>
    </source>
</evidence>
<dbReference type="Gene3D" id="3.40.50.300">
    <property type="entry name" value="P-loop containing nucleotide triphosphate hydrolases"/>
    <property type="match status" value="1"/>
</dbReference>
<feature type="repeat" description="WD" evidence="3">
    <location>
        <begin position="1164"/>
        <end position="1205"/>
    </location>
</feature>
<dbReference type="InterPro" id="IPR020472">
    <property type="entry name" value="WD40_PAC1"/>
</dbReference>
<dbReference type="InterPro" id="IPR001680">
    <property type="entry name" value="WD40_rpt"/>
</dbReference>
<dbReference type="SUPFAM" id="SSF52540">
    <property type="entry name" value="P-loop containing nucleoside triphosphate hydrolases"/>
    <property type="match status" value="1"/>
</dbReference>
<protein>
    <submittedName>
        <fullName evidence="5">WD40-repeat-containing domain protein</fullName>
    </submittedName>
</protein>
<dbReference type="SUPFAM" id="SSF50978">
    <property type="entry name" value="WD40 repeat-like"/>
    <property type="match status" value="2"/>
</dbReference>
<dbReference type="Proteomes" id="UP000807353">
    <property type="component" value="Unassembled WGS sequence"/>
</dbReference>
<feature type="repeat" description="WD" evidence="3">
    <location>
        <begin position="1468"/>
        <end position="1502"/>
    </location>
</feature>
<dbReference type="InterPro" id="IPR036322">
    <property type="entry name" value="WD40_repeat_dom_sf"/>
</dbReference>
<feature type="repeat" description="WD" evidence="3">
    <location>
        <begin position="906"/>
        <end position="947"/>
    </location>
</feature>
<proteinExistence type="predicted"/>
<dbReference type="OrthoDB" id="538223at2759"/>
<keyword evidence="1 3" id="KW-0853">WD repeat</keyword>
<dbReference type="Gene3D" id="2.130.10.10">
    <property type="entry name" value="YVTN repeat-like/Quinoprotein amine dehydrogenase"/>
    <property type="match status" value="7"/>
</dbReference>
<comment type="caution">
    <text evidence="5">The sequence shown here is derived from an EMBL/GenBank/DDBJ whole genome shotgun (WGS) entry which is preliminary data.</text>
</comment>
<dbReference type="SMART" id="SM00320">
    <property type="entry name" value="WD40"/>
    <property type="match status" value="14"/>
</dbReference>
<accession>A0A9P6CG89</accession>
<dbReference type="Pfam" id="PF00400">
    <property type="entry name" value="WD40"/>
    <property type="match status" value="14"/>
</dbReference>
<feature type="repeat" description="WD" evidence="3">
    <location>
        <begin position="1211"/>
        <end position="1247"/>
    </location>
</feature>
<dbReference type="InterPro" id="IPR027417">
    <property type="entry name" value="P-loop_NTPase"/>
</dbReference>
<evidence type="ECO:0000313" key="5">
    <source>
        <dbReference type="EMBL" id="KAF9459713.1"/>
    </source>
</evidence>
<feature type="repeat" description="WD" evidence="3">
    <location>
        <begin position="1254"/>
        <end position="1295"/>
    </location>
</feature>